<name>A0AAV4UCX0_CAEEX</name>
<proteinExistence type="predicted"/>
<dbReference type="AlphaFoldDB" id="A0AAV4UCX0"/>
<evidence type="ECO:0000313" key="1">
    <source>
        <dbReference type="EMBL" id="GIY55561.1"/>
    </source>
</evidence>
<dbReference type="Proteomes" id="UP001054945">
    <property type="component" value="Unassembled WGS sequence"/>
</dbReference>
<comment type="caution">
    <text evidence="1">The sequence shown here is derived from an EMBL/GenBank/DDBJ whole genome shotgun (WGS) entry which is preliminary data.</text>
</comment>
<gene>
    <name evidence="1" type="ORF">CEXT_505281</name>
</gene>
<evidence type="ECO:0000313" key="2">
    <source>
        <dbReference type="Proteomes" id="UP001054945"/>
    </source>
</evidence>
<sequence>MVSGFFLQLPPPLLERHHTVTGIVEKGLLPKWELSSNIRARQLSPETERFGSGSKTQLLNLREPGFPEFAYN</sequence>
<dbReference type="EMBL" id="BPLR01012652">
    <property type="protein sequence ID" value="GIY55561.1"/>
    <property type="molecule type" value="Genomic_DNA"/>
</dbReference>
<protein>
    <submittedName>
        <fullName evidence="1">Uncharacterized protein</fullName>
    </submittedName>
</protein>
<keyword evidence="2" id="KW-1185">Reference proteome</keyword>
<reference evidence="1 2" key="1">
    <citation type="submission" date="2021-06" db="EMBL/GenBank/DDBJ databases">
        <title>Caerostris extrusa draft genome.</title>
        <authorList>
            <person name="Kono N."/>
            <person name="Arakawa K."/>
        </authorList>
    </citation>
    <scope>NUCLEOTIDE SEQUENCE [LARGE SCALE GENOMIC DNA]</scope>
</reference>
<accession>A0AAV4UCX0</accession>
<organism evidence="1 2">
    <name type="scientific">Caerostris extrusa</name>
    <name type="common">Bark spider</name>
    <name type="synonym">Caerostris bankana</name>
    <dbReference type="NCBI Taxonomy" id="172846"/>
    <lineage>
        <taxon>Eukaryota</taxon>
        <taxon>Metazoa</taxon>
        <taxon>Ecdysozoa</taxon>
        <taxon>Arthropoda</taxon>
        <taxon>Chelicerata</taxon>
        <taxon>Arachnida</taxon>
        <taxon>Araneae</taxon>
        <taxon>Araneomorphae</taxon>
        <taxon>Entelegynae</taxon>
        <taxon>Araneoidea</taxon>
        <taxon>Araneidae</taxon>
        <taxon>Caerostris</taxon>
    </lineage>
</organism>